<dbReference type="CDD" id="cd06442">
    <property type="entry name" value="DPM1_like"/>
    <property type="match status" value="1"/>
</dbReference>
<dbReference type="Pfam" id="PF00535">
    <property type="entry name" value="Glycos_transf_2"/>
    <property type="match status" value="1"/>
</dbReference>
<dbReference type="GO" id="GO:0009247">
    <property type="term" value="P:glycolipid biosynthetic process"/>
    <property type="evidence" value="ECO:0007669"/>
    <property type="project" value="TreeGrafter"/>
</dbReference>
<dbReference type="EMBL" id="LT629688">
    <property type="protein sequence ID" value="SDE28170.1"/>
    <property type="molecule type" value="Genomic_DNA"/>
</dbReference>
<accession>A0A1G7BNB4</accession>
<protein>
    <submittedName>
        <fullName evidence="5">Dolichol-phosphate mannosyltransferase</fullName>
    </submittedName>
</protein>
<feature type="domain" description="Glycosyltransferase 2-like" evidence="4">
    <location>
        <begin position="16"/>
        <end position="176"/>
    </location>
</feature>
<proteinExistence type="inferred from homology"/>
<dbReference type="SUPFAM" id="SSF53448">
    <property type="entry name" value="Nucleotide-diphospho-sugar transferases"/>
    <property type="match status" value="1"/>
</dbReference>
<dbReference type="AlphaFoldDB" id="A0A1G7BNB4"/>
<dbReference type="RefSeq" id="WP_197679063.1">
    <property type="nucleotide sequence ID" value="NZ_LT629688.1"/>
</dbReference>
<keyword evidence="6" id="KW-1185">Reference proteome</keyword>
<evidence type="ECO:0000313" key="6">
    <source>
        <dbReference type="Proteomes" id="UP000198546"/>
    </source>
</evidence>
<dbReference type="GO" id="GO:0004582">
    <property type="term" value="F:dolichyl-phosphate beta-D-mannosyltransferase activity"/>
    <property type="evidence" value="ECO:0007669"/>
    <property type="project" value="InterPro"/>
</dbReference>
<keyword evidence="3 5" id="KW-0808">Transferase</keyword>
<evidence type="ECO:0000259" key="4">
    <source>
        <dbReference type="Pfam" id="PF00535"/>
    </source>
</evidence>
<name>A0A1G7BNB4_9ACTN</name>
<dbReference type="PANTHER" id="PTHR43398">
    <property type="entry name" value="DOLICHOL-PHOSPHATE MANNOSYLTRANSFERASE SUBUNIT 1"/>
    <property type="match status" value="1"/>
</dbReference>
<dbReference type="Gene3D" id="3.90.550.10">
    <property type="entry name" value="Spore Coat Polysaccharide Biosynthesis Protein SpsA, Chain A"/>
    <property type="match status" value="1"/>
</dbReference>
<organism evidence="5 6">
    <name type="scientific">Auraticoccus monumenti</name>
    <dbReference type="NCBI Taxonomy" id="675864"/>
    <lineage>
        <taxon>Bacteria</taxon>
        <taxon>Bacillati</taxon>
        <taxon>Actinomycetota</taxon>
        <taxon>Actinomycetes</taxon>
        <taxon>Propionibacteriales</taxon>
        <taxon>Propionibacteriaceae</taxon>
        <taxon>Auraticoccus</taxon>
    </lineage>
</organism>
<dbReference type="PANTHER" id="PTHR43398:SF1">
    <property type="entry name" value="DOLICHOL-PHOSPHATE MANNOSYLTRANSFERASE SUBUNIT 1"/>
    <property type="match status" value="1"/>
</dbReference>
<gene>
    <name evidence="5" type="ORF">SAMN04489747_3005</name>
</gene>
<dbReference type="FunFam" id="3.90.550.10:FF:000122">
    <property type="entry name" value="Dolichol-phosphate mannosyltransferase subunit 1"/>
    <property type="match status" value="1"/>
</dbReference>
<keyword evidence="2 5" id="KW-0328">Glycosyltransferase</keyword>
<evidence type="ECO:0000256" key="2">
    <source>
        <dbReference type="ARBA" id="ARBA00022676"/>
    </source>
</evidence>
<dbReference type="InterPro" id="IPR001173">
    <property type="entry name" value="Glyco_trans_2-like"/>
</dbReference>
<evidence type="ECO:0000256" key="3">
    <source>
        <dbReference type="ARBA" id="ARBA00022679"/>
    </source>
</evidence>
<dbReference type="GO" id="GO:0016020">
    <property type="term" value="C:membrane"/>
    <property type="evidence" value="ECO:0007669"/>
    <property type="project" value="GOC"/>
</dbReference>
<reference evidence="5 6" key="1">
    <citation type="submission" date="2016-10" db="EMBL/GenBank/DDBJ databases">
        <authorList>
            <person name="de Groot N.N."/>
        </authorList>
    </citation>
    <scope>NUCLEOTIDE SEQUENCE [LARGE SCALE GENOMIC DNA]</scope>
    <source>
        <strain evidence="5 6">MON 2.2</strain>
    </source>
</reference>
<dbReference type="STRING" id="675864.SAMN04489747_3005"/>
<dbReference type="Proteomes" id="UP000198546">
    <property type="component" value="Chromosome i"/>
</dbReference>
<comment type="similarity">
    <text evidence="1">Belongs to the glycosyltransferase 2 family.</text>
</comment>
<dbReference type="InterPro" id="IPR029044">
    <property type="entry name" value="Nucleotide-diphossugar_trans"/>
</dbReference>
<sequence length="267" mass="28830">MPAAETPAPATPRVLVVIPTYNEADNIELIIARLRAAVPTAHVLVADDNSPDGTGRIVDALAADDDHVHALHRRGKEGLGAAYLAGFGWGLDEGFDVLVEMDADGSHQPEQLPRLLTALEQGADMVKGSRWIPGGTVVNWPLSRKILSRGGNVWTQLCLGIGLKDATGGYNAFHARTLRGIGLDDVASAGYCFQVDLAWRALKAGFDVREVPITFVERERGDSKMSRAIVVEALVRTTLWGVGHRSGQLRELAERRRDSTGQLAGKR</sequence>
<evidence type="ECO:0000256" key="1">
    <source>
        <dbReference type="ARBA" id="ARBA00006739"/>
    </source>
</evidence>
<dbReference type="InterPro" id="IPR039528">
    <property type="entry name" value="DPM1-like"/>
</dbReference>
<evidence type="ECO:0000313" key="5">
    <source>
        <dbReference type="EMBL" id="SDE28170.1"/>
    </source>
</evidence>